<keyword evidence="4" id="KW-1185">Reference proteome</keyword>
<gene>
    <name evidence="3" type="ORF">GQ55_6G030100</name>
</gene>
<dbReference type="AlphaFoldDB" id="A0A2T7D387"/>
<proteinExistence type="predicted"/>
<reference evidence="3 4" key="1">
    <citation type="submission" date="2018-04" db="EMBL/GenBank/DDBJ databases">
        <title>WGS assembly of Panicum hallii var. hallii HAL2.</title>
        <authorList>
            <person name="Lovell J."/>
            <person name="Jenkins J."/>
            <person name="Lowry D."/>
            <person name="Mamidi S."/>
            <person name="Sreedasyam A."/>
            <person name="Weng X."/>
            <person name="Barry K."/>
            <person name="Bonette J."/>
            <person name="Campitelli B."/>
            <person name="Daum C."/>
            <person name="Gordon S."/>
            <person name="Gould B."/>
            <person name="Lipzen A."/>
            <person name="MacQueen A."/>
            <person name="Palacio-Mejia J."/>
            <person name="Plott C."/>
            <person name="Shakirov E."/>
            <person name="Shu S."/>
            <person name="Yoshinaga Y."/>
            <person name="Zane M."/>
            <person name="Rokhsar D."/>
            <person name="Grimwood J."/>
            <person name="Schmutz J."/>
            <person name="Juenger T."/>
        </authorList>
    </citation>
    <scope>NUCLEOTIDE SEQUENCE [LARGE SCALE GENOMIC DNA]</scope>
    <source>
        <strain evidence="4">cv. HAL2</strain>
    </source>
</reference>
<accession>A0A2T7D387</accession>
<organism evidence="3 4">
    <name type="scientific">Panicum hallii var. hallii</name>
    <dbReference type="NCBI Taxonomy" id="1504633"/>
    <lineage>
        <taxon>Eukaryota</taxon>
        <taxon>Viridiplantae</taxon>
        <taxon>Streptophyta</taxon>
        <taxon>Embryophyta</taxon>
        <taxon>Tracheophyta</taxon>
        <taxon>Spermatophyta</taxon>
        <taxon>Magnoliopsida</taxon>
        <taxon>Liliopsida</taxon>
        <taxon>Poales</taxon>
        <taxon>Poaceae</taxon>
        <taxon>PACMAD clade</taxon>
        <taxon>Panicoideae</taxon>
        <taxon>Panicodae</taxon>
        <taxon>Paniceae</taxon>
        <taxon>Panicinae</taxon>
        <taxon>Panicum</taxon>
        <taxon>Panicum sect. Panicum</taxon>
    </lineage>
</organism>
<dbReference type="Gramene" id="PUZ50069">
    <property type="protein sequence ID" value="PUZ50069"/>
    <property type="gene ID" value="GQ55_6G030100"/>
</dbReference>
<dbReference type="Proteomes" id="UP000244336">
    <property type="component" value="Chromosome 6"/>
</dbReference>
<evidence type="ECO:0000313" key="3">
    <source>
        <dbReference type="EMBL" id="PUZ50069.1"/>
    </source>
</evidence>
<name>A0A2T7D387_9POAL</name>
<feature type="transmembrane region" description="Helical" evidence="2">
    <location>
        <begin position="12"/>
        <end position="31"/>
    </location>
</feature>
<keyword evidence="2" id="KW-0472">Membrane</keyword>
<keyword evidence="2" id="KW-1133">Transmembrane helix</keyword>
<evidence type="ECO:0000256" key="1">
    <source>
        <dbReference type="SAM" id="MobiDB-lite"/>
    </source>
</evidence>
<sequence>MRGAARHQVVRLLVHVPAVNHGFLLLLPAIFPGPELQVDRVHGGIVLEVGLPGHHEHVGGDLGGVRRRLQGLLAGGVRRLPGARLARVFDFHGGHVAAGGGGAGGEEHGGQGDLQQDCCQDEEGLHG</sequence>
<keyword evidence="2" id="KW-0812">Transmembrane</keyword>
<dbReference type="EMBL" id="CM009754">
    <property type="protein sequence ID" value="PUZ50069.1"/>
    <property type="molecule type" value="Genomic_DNA"/>
</dbReference>
<protein>
    <submittedName>
        <fullName evidence="3">Uncharacterized protein</fullName>
    </submittedName>
</protein>
<evidence type="ECO:0000256" key="2">
    <source>
        <dbReference type="SAM" id="Phobius"/>
    </source>
</evidence>
<evidence type="ECO:0000313" key="4">
    <source>
        <dbReference type="Proteomes" id="UP000244336"/>
    </source>
</evidence>
<feature type="region of interest" description="Disordered" evidence="1">
    <location>
        <begin position="99"/>
        <end position="127"/>
    </location>
</feature>